<name>A0ABV1RWN8_9BACT</name>
<organism evidence="2 3">
    <name type="scientific">Pontibacter populi</name>
    <dbReference type="NCBI Taxonomy" id="890055"/>
    <lineage>
        <taxon>Bacteria</taxon>
        <taxon>Pseudomonadati</taxon>
        <taxon>Bacteroidota</taxon>
        <taxon>Cytophagia</taxon>
        <taxon>Cytophagales</taxon>
        <taxon>Hymenobacteraceae</taxon>
        <taxon>Pontibacter</taxon>
    </lineage>
</organism>
<accession>A0ABV1RWN8</accession>
<evidence type="ECO:0000313" key="2">
    <source>
        <dbReference type="EMBL" id="MER2998824.1"/>
    </source>
</evidence>
<dbReference type="Pfam" id="PF22480">
    <property type="entry name" value="DUF6984"/>
    <property type="match status" value="1"/>
</dbReference>
<proteinExistence type="predicted"/>
<dbReference type="RefSeq" id="WP_350413273.1">
    <property type="nucleotide sequence ID" value="NZ_JBEOKT010000014.1"/>
</dbReference>
<protein>
    <recommendedName>
        <fullName evidence="1">DUF6984 domain-containing protein</fullName>
    </recommendedName>
</protein>
<reference evidence="2 3" key="1">
    <citation type="submission" date="2024-06" db="EMBL/GenBank/DDBJ databases">
        <title>Pontibacter populi HYL7-15.</title>
        <authorList>
            <person name="Kim M.K."/>
        </authorList>
    </citation>
    <scope>NUCLEOTIDE SEQUENCE [LARGE SCALE GENOMIC DNA]</scope>
    <source>
        <strain evidence="2 3">HYL7-15</strain>
    </source>
</reference>
<dbReference type="EMBL" id="JBEOKT010000014">
    <property type="protein sequence ID" value="MER2998824.1"/>
    <property type="molecule type" value="Genomic_DNA"/>
</dbReference>
<sequence length="111" mass="13061">METRNLKDSEQNLIKHLIRISNKEGTFDIPELVEDLKDGKMGSIRFVSSEPDRTYSSDLVQVEYIDEDNVPVIITLTIDNHQKFYELEFWKVDFEKLVRYPRPNEVTVPNS</sequence>
<feature type="domain" description="DUF6984" evidence="1">
    <location>
        <begin position="4"/>
        <end position="101"/>
    </location>
</feature>
<dbReference type="InterPro" id="IPR054253">
    <property type="entry name" value="DUF6984"/>
</dbReference>
<evidence type="ECO:0000313" key="3">
    <source>
        <dbReference type="Proteomes" id="UP001476807"/>
    </source>
</evidence>
<keyword evidence="3" id="KW-1185">Reference proteome</keyword>
<evidence type="ECO:0000259" key="1">
    <source>
        <dbReference type="Pfam" id="PF22480"/>
    </source>
</evidence>
<gene>
    <name evidence="2" type="ORF">ABS362_14820</name>
</gene>
<dbReference type="Proteomes" id="UP001476807">
    <property type="component" value="Unassembled WGS sequence"/>
</dbReference>
<comment type="caution">
    <text evidence="2">The sequence shown here is derived from an EMBL/GenBank/DDBJ whole genome shotgun (WGS) entry which is preliminary data.</text>
</comment>